<reference evidence="1" key="1">
    <citation type="submission" date="2016-10" db="EMBL/GenBank/DDBJ databases">
        <authorList>
            <person name="Benchimol M."/>
            <person name="Almeida L.G."/>
            <person name="Vasconcelos A.T."/>
            <person name="Perreira-Neves A."/>
            <person name="Rosa I.A."/>
            <person name="Tasca T."/>
            <person name="Bogo M.R."/>
            <person name="de Souza W."/>
        </authorList>
    </citation>
    <scope>NUCLEOTIDE SEQUENCE [LARGE SCALE GENOMIC DNA]</scope>
    <source>
        <strain evidence="1">K</strain>
    </source>
</reference>
<keyword evidence="2" id="KW-1185">Reference proteome</keyword>
<evidence type="ECO:0000313" key="2">
    <source>
        <dbReference type="Proteomes" id="UP000179807"/>
    </source>
</evidence>
<name>A0A1J4JPI1_9EUKA</name>
<comment type="caution">
    <text evidence="1">The sequence shown here is derived from an EMBL/GenBank/DDBJ whole genome shotgun (WGS) entry which is preliminary data.</text>
</comment>
<dbReference type="VEuPathDB" id="TrichDB:TRFO_07716"/>
<proteinExistence type="predicted"/>
<dbReference type="OrthoDB" id="270728at2759"/>
<organism evidence="1 2">
    <name type="scientific">Tritrichomonas foetus</name>
    <dbReference type="NCBI Taxonomy" id="1144522"/>
    <lineage>
        <taxon>Eukaryota</taxon>
        <taxon>Metamonada</taxon>
        <taxon>Parabasalia</taxon>
        <taxon>Tritrichomonadida</taxon>
        <taxon>Tritrichomonadidae</taxon>
        <taxon>Tritrichomonas</taxon>
    </lineage>
</organism>
<dbReference type="GeneID" id="94828557"/>
<dbReference type="EMBL" id="MLAK01000927">
    <property type="protein sequence ID" value="OHT01041.1"/>
    <property type="molecule type" value="Genomic_DNA"/>
</dbReference>
<dbReference type="RefSeq" id="XP_068354177.1">
    <property type="nucleotide sequence ID" value="XM_068493853.1"/>
</dbReference>
<evidence type="ECO:0000313" key="1">
    <source>
        <dbReference type="EMBL" id="OHT01041.1"/>
    </source>
</evidence>
<gene>
    <name evidence="1" type="ORF">TRFO_07716</name>
</gene>
<protein>
    <submittedName>
        <fullName evidence="1">Uncharacterized protein</fullName>
    </submittedName>
</protein>
<sequence>MLNGDDFPLFSGIGTGVVCSGNGLASLMKFLLANSSVAFVDQNFLHPIPTHFGFNEDDEYLDDIDSEFINLIFSNMLVEFPKSLNDKKNKEFSNINEAIINKYIVPSIKQTLDEDPSMLPILFNHLDHFVGSITATSDDCDIAFSSGISEILFDSINPGKLDVQTLSNILNSCINYIAQFGSSIDCFLLAKTWLKSSPQPFLNYTSLEEEIGYHKFFGSKIGNQIIENRMTLKKPLFHFFSNLLSTRICLWRGYLFVAGYDYGVTKCGTGFYGTIPGTLIARNSFFKNFHPISIGVINDLIVFKGSDKFETTTYILDIMTLNIINKIDVFSQKATFCTCNNLFYLNEWDKTIKVYTFENNQFHEIYTKTFDYDLDFQVFDEFTNGSSYFLWGGSKFLELIFNTQQVTSFSPAAERNRYVFDSWSLQFFLIDDQGLTIKTNMEISNRIEIPQNKAENPLDIIHFFVYYYSNKLLQTRFCHTPEFNLLVPLIEMVDSNIEYRKYIPVLLEASIQSLEAGNILSEDIFNMYLSHLNEFYKDFPAVTLAFLATFITSEKSFREPILKNAVNFSILFPAISLVPSLNKIVLTHLLTNEKSLEAIKQLFINFDHISLGFLNVLSQSIAYQLTFDLKKSKKLAESLMNLISYSDSTLFYSFLENFFFPFSKAMNILYSSADMLIRILPHLKTPEKLQQGDSFYLSSQLISDISINSDRQIKLPKSGKLFDLELPITSKIIMDFIFPHKISCENLYLFVYSTKSQKEHIDFLPPSGSKPTEYIRAIYNASYAAVDVDVTENGPDELTYTVNCEIPILSISKSLMVISIFQFYWEAAIIIIEYLKQESQNEKAQQLFDVVFQNIPNFDKTQKFANIDISLLNTESNIKFIKEKLETKDFKQKLFYLTSAVKLPNSFPSKIIMKHWNQLFTQTMNMTATIQYQQLRMIIDHIDTSDSSFLDISKTLIMQRQNYDDYHLLIIINVILKYPTNVLDHKIIMKFVFNYFTKFSNNLYISYFEKIFEKFEIKIDKIDNKIKSALKEMNSGVDNPFLFRKYFLCCRFLRRFMTNNAFNDLIQFFDNCNPCLFGALLILSVRYAPITVNDSFYIESKNPIDLKLNDFNSLLFVFETETGARLCHPPYDFHAYLPYMNYFKHKLEEPLPALNSNLIHKVIDFLDGPYHGLVVDALCDLSINSTSSLKLILPTVLEYEKIPEPIIDGKKFRHSKEFSIFLRSFFSAKHKSVNVVFYDELGTNFKITLDRNGKYKLLLNDQHNREICIWSITDHFIASVLPGNEPKIIDCYFGLSPTFQVVYLKLGSHFWVNSIHSTPNIQNARIGIVGNEGTFDVKVIDTVPDILVPTVNPSYVLVDNSIKTFEKFSKKAKKLDGEIVFMPFIKNEGQKFYMEVTHNCKSISVKLTPSFVSNSVFYHFEIPSLEQATTFGILIDFSCSSVCVHINSVLPESIRYFPKIPFVCLSLNHSEARTLDFNFGEKPYIRIDSDFTFPSIEEMKFVDYFPKINESPEKFQSYHFSPAIDCPFRPSGLTFPIEIGRPAFLNVDSKPHIGMIKQNSFESSTLPKLPDEFNKLSLWSTPFDTCENVEIATIHSLFFIRDRVDQQYDISFNRIAKNAINIYDGNFCNPHNITLRNYMFTIQHQAETMIHILSSKEFINWESFHEYFIKSVNILATLDLRTDTPFSALMFEKIKSNPNFVTYYLIQSRLMFTTIDKQFLKTAKFRSIHANSVGNFERISDLECDLIFIRPTKLAFINSEITLIDRNQNSVSFTKNPSTKLVTFMRSEFIFDTIHNYDVIMCYFIPIDFKNPHYDIGYAFPIHFINHVVELIKETKDRELAKKLHDYFLHPVWEYFMENGEVPFDEFFAGWLSVILTTNNVFDLSSIHSYYKSFKNENVLIESNYNTLVAVSIVLIASSYCYFLSSSSDNSVNINNENTSQQREKLFKFFQPDVNNSFYHEFKLAVAADLANPLGSHFPLLLNNFPLITPLINQLIQITRPFDLPKTANISNLMPNSNLIYEAPLDSTPITDGFLPFALSLHQCNNPFTGNFFIMANPSTKAPSSDLNISFISDSNYLSSSLTGLSYNDILFELSEKWDLHFEALCFYINTILSILDIEITNFRCFEPIIKKLFPTISIEAALFQLMITKIRYRRKYSINNHKTPFFGDLLFILEISPDVIQPKEFVDEYHKRKYLKKTLNPKNQSDTYFELSKYFDFCFPHNYQELSGLIHYTIGKTILRYKEIYIHDIFVQNLYGDKFEWKRSAFLPNPKSKSKKELEAFTAFGTHLVIAFERGLSVHMVVSRVVIRYAFDCDLILDDFADVDQEFALHGTIDQIPAKIEIIKPQLEAIRMGVLKMKPITYHFYFKLPFFPRFVQLMPIYDIWSKTKLLKTIEQPYAVFQAILNITQKIFEKAKRSFKL</sequence>
<dbReference type="Proteomes" id="UP000179807">
    <property type="component" value="Unassembled WGS sequence"/>
</dbReference>
<accession>A0A1J4JPI1</accession>